<evidence type="ECO:0000313" key="2">
    <source>
        <dbReference type="EMBL" id="KAK1634397.1"/>
    </source>
</evidence>
<dbReference type="Proteomes" id="UP001243989">
    <property type="component" value="Unassembled WGS sequence"/>
</dbReference>
<evidence type="ECO:0000313" key="3">
    <source>
        <dbReference type="Proteomes" id="UP001243989"/>
    </source>
</evidence>
<feature type="region of interest" description="Disordered" evidence="1">
    <location>
        <begin position="1"/>
        <end position="93"/>
    </location>
</feature>
<dbReference type="AlphaFoldDB" id="A0AAI9ZPH4"/>
<keyword evidence="3" id="KW-1185">Reference proteome</keyword>
<comment type="caution">
    <text evidence="2">The sequence shown here is derived from an EMBL/GenBank/DDBJ whole genome shotgun (WGS) entry which is preliminary data.</text>
</comment>
<organism evidence="2 3">
    <name type="scientific">Colletotrichum phormii</name>
    <dbReference type="NCBI Taxonomy" id="359342"/>
    <lineage>
        <taxon>Eukaryota</taxon>
        <taxon>Fungi</taxon>
        <taxon>Dikarya</taxon>
        <taxon>Ascomycota</taxon>
        <taxon>Pezizomycotina</taxon>
        <taxon>Sordariomycetes</taxon>
        <taxon>Hypocreomycetidae</taxon>
        <taxon>Glomerellales</taxon>
        <taxon>Glomerellaceae</taxon>
        <taxon>Colletotrichum</taxon>
        <taxon>Colletotrichum acutatum species complex</taxon>
    </lineage>
</organism>
<name>A0AAI9ZPH4_9PEZI</name>
<sequence>MVLVDNGNKRNPSLAQPPNNCRAHAPSKTMRREKRESGRAGEETRARKKSLSSSRSTIDEKKPGRKVERLPAQTCRMQGSRMRGLRRPVPDPGKADSTCFWNGVHTVQGRIETGPPSSVKSWIIDHFLVVKKEGMEIPEVSTVEMICDRFLGAC</sequence>
<protein>
    <submittedName>
        <fullName evidence="2">Uncharacterized protein</fullName>
    </submittedName>
</protein>
<reference evidence="2" key="1">
    <citation type="submission" date="2021-06" db="EMBL/GenBank/DDBJ databases">
        <title>Comparative genomics, transcriptomics and evolutionary studies reveal genomic signatures of adaptation to plant cell wall in hemibiotrophic fungi.</title>
        <authorList>
            <consortium name="DOE Joint Genome Institute"/>
            <person name="Baroncelli R."/>
            <person name="Diaz J.F."/>
            <person name="Benocci T."/>
            <person name="Peng M."/>
            <person name="Battaglia E."/>
            <person name="Haridas S."/>
            <person name="Andreopoulos W."/>
            <person name="Labutti K."/>
            <person name="Pangilinan J."/>
            <person name="Floch G.L."/>
            <person name="Makela M.R."/>
            <person name="Henrissat B."/>
            <person name="Grigoriev I.V."/>
            <person name="Crouch J.A."/>
            <person name="De Vries R.P."/>
            <person name="Sukno S.A."/>
            <person name="Thon M.R."/>
        </authorList>
    </citation>
    <scope>NUCLEOTIDE SEQUENCE</scope>
    <source>
        <strain evidence="2">CBS 102054</strain>
    </source>
</reference>
<dbReference type="RefSeq" id="XP_060443004.1">
    <property type="nucleotide sequence ID" value="XM_060590812.1"/>
</dbReference>
<feature type="compositionally biased region" description="Basic and acidic residues" evidence="1">
    <location>
        <begin position="57"/>
        <end position="69"/>
    </location>
</feature>
<accession>A0AAI9ZPH4</accession>
<dbReference type="EMBL" id="JAHMHQ010000015">
    <property type="protein sequence ID" value="KAK1634397.1"/>
    <property type="molecule type" value="Genomic_DNA"/>
</dbReference>
<gene>
    <name evidence="2" type="ORF">BDP81DRAFT_432744</name>
</gene>
<feature type="compositionally biased region" description="Polar residues" evidence="1">
    <location>
        <begin position="9"/>
        <end position="19"/>
    </location>
</feature>
<feature type="compositionally biased region" description="Basic and acidic residues" evidence="1">
    <location>
        <begin position="33"/>
        <end position="45"/>
    </location>
</feature>
<evidence type="ECO:0000256" key="1">
    <source>
        <dbReference type="SAM" id="MobiDB-lite"/>
    </source>
</evidence>
<proteinExistence type="predicted"/>
<dbReference type="GeneID" id="85475674"/>